<keyword evidence="3" id="KW-1185">Reference proteome</keyword>
<organism evidence="2 3">
    <name type="scientific">Cuscuta campestris</name>
    <dbReference type="NCBI Taxonomy" id="132261"/>
    <lineage>
        <taxon>Eukaryota</taxon>
        <taxon>Viridiplantae</taxon>
        <taxon>Streptophyta</taxon>
        <taxon>Embryophyta</taxon>
        <taxon>Tracheophyta</taxon>
        <taxon>Spermatophyta</taxon>
        <taxon>Magnoliopsida</taxon>
        <taxon>eudicotyledons</taxon>
        <taxon>Gunneridae</taxon>
        <taxon>Pentapetalae</taxon>
        <taxon>asterids</taxon>
        <taxon>lamiids</taxon>
        <taxon>Solanales</taxon>
        <taxon>Convolvulaceae</taxon>
        <taxon>Cuscuteae</taxon>
        <taxon>Cuscuta</taxon>
        <taxon>Cuscuta subgen. Grammica</taxon>
        <taxon>Cuscuta sect. Cleistogrammica</taxon>
    </lineage>
</organism>
<evidence type="ECO:0000256" key="1">
    <source>
        <dbReference type="SAM" id="MobiDB-lite"/>
    </source>
</evidence>
<gene>
    <name evidence="2" type="ORF">CCAM_LOCUS44486</name>
</gene>
<name>A0A484NNF8_9ASTE</name>
<protein>
    <submittedName>
        <fullName evidence="2">Uncharacterized protein</fullName>
    </submittedName>
</protein>
<sequence length="83" mass="9200">MFTGMVNNGETIRQSWMKHDREDVAAEQWGQNRTTVGMQRDATEGGGGSGVMESRLSPKPTLITPKFSQWRGLRPPLALARGQ</sequence>
<reference evidence="2 3" key="1">
    <citation type="submission" date="2018-04" db="EMBL/GenBank/DDBJ databases">
        <authorList>
            <person name="Vogel A."/>
        </authorList>
    </citation>
    <scope>NUCLEOTIDE SEQUENCE [LARGE SCALE GENOMIC DNA]</scope>
</reference>
<dbReference type="Proteomes" id="UP000595140">
    <property type="component" value="Unassembled WGS sequence"/>
</dbReference>
<accession>A0A484NNF8</accession>
<evidence type="ECO:0000313" key="3">
    <source>
        <dbReference type="Proteomes" id="UP000595140"/>
    </source>
</evidence>
<dbReference type="AlphaFoldDB" id="A0A484NNF8"/>
<dbReference type="EMBL" id="OOIL02006840">
    <property type="protein sequence ID" value="VFR02711.1"/>
    <property type="molecule type" value="Genomic_DNA"/>
</dbReference>
<proteinExistence type="predicted"/>
<feature type="region of interest" description="Disordered" evidence="1">
    <location>
        <begin position="27"/>
        <end position="63"/>
    </location>
</feature>
<evidence type="ECO:0000313" key="2">
    <source>
        <dbReference type="EMBL" id="VFR02711.1"/>
    </source>
</evidence>